<proteinExistence type="predicted"/>
<keyword evidence="2" id="KW-1185">Reference proteome</keyword>
<organism evidence="1 2">
    <name type="scientific">Dinoroseobacter phage DS-1410Ws-06</name>
    <dbReference type="NCBI Taxonomy" id="1815983"/>
    <lineage>
        <taxon>Viruses</taxon>
        <taxon>Duplodnaviria</taxon>
        <taxon>Heunggongvirae</taxon>
        <taxon>Uroviricota</taxon>
        <taxon>Caudoviricetes</taxon>
        <taxon>Schitoviridae</taxon>
        <taxon>Rhodovirinae</taxon>
        <taxon>Sanyabayvirus</taxon>
        <taxon>Sanyabayvirus DS1410Ws06</taxon>
    </lineage>
</organism>
<gene>
    <name evidence="1" type="ORF">DSp06_gp44</name>
</gene>
<sequence>MQVETKEQTLSEQETGWRWWLFNKFGPPELRNLVNYIKDLTDDGADPLMMYRGGTYQFHTRVAEGQQPSEPFIFRTEEERYCFGVGLNYGVQICGGQAHAMSEEQFEEFNEMKKKATHGGGNA</sequence>
<reference evidence="1 2" key="1">
    <citation type="journal article" date="2016" name="Curr. Microbiol.">
        <title>Characterization and Complete Genome Sequences of Three N4-Like Roseobacter Phages Isolated from the South China Sea.</title>
        <authorList>
            <person name="Li B."/>
            <person name="Zhang S."/>
            <person name="Long L."/>
            <person name="Huang S."/>
        </authorList>
    </citation>
    <scope>NUCLEOTIDE SEQUENCE [LARGE SCALE GENOMIC DNA]</scope>
</reference>
<evidence type="ECO:0000313" key="2">
    <source>
        <dbReference type="Proteomes" id="UP000259721"/>
    </source>
</evidence>
<name>A0A191VYB2_9CAUD</name>
<dbReference type="Proteomes" id="UP000259721">
    <property type="component" value="Segment"/>
</dbReference>
<accession>A0A191VYB2</accession>
<evidence type="ECO:0000313" key="1">
    <source>
        <dbReference type="EMBL" id="ANJ20701.1"/>
    </source>
</evidence>
<protein>
    <submittedName>
        <fullName evidence="1">Uncharacterized protein</fullName>
    </submittedName>
</protein>
<dbReference type="EMBL" id="KU885988">
    <property type="protein sequence ID" value="ANJ20701.1"/>
    <property type="molecule type" value="Genomic_DNA"/>
</dbReference>